<evidence type="ECO:0000256" key="1">
    <source>
        <dbReference type="SAM" id="Coils"/>
    </source>
</evidence>
<name>A0AA47G7V4_9LACT</name>
<proteinExistence type="predicted"/>
<dbReference type="AlphaFoldDB" id="A0AA47G7V4"/>
<feature type="coiled-coil region" evidence="1">
    <location>
        <begin position="343"/>
        <end position="391"/>
    </location>
</feature>
<keyword evidence="1" id="KW-0175">Coiled coil</keyword>
<dbReference type="Proteomes" id="UP001164714">
    <property type="component" value="Chromosome"/>
</dbReference>
<sequence>MYSEFYYSLCIPIPNLSGINVFYRIADYSPYAREFTQATYEETLETPLRISTKPEDQSHDVGIRRWQPLEERKQLSYLEELRYGYIYELVFPEEFIHQPLTDDQLRQVLYDGIILPEGIARYFLLVLDVTSESYLTLLCDKNAFKYKNGKYHIEKQIKNLENVITEFDLIYIYNDQIISTELLQKKLTFYRPDKLRYFYNSVILPESTRTFQLRNQGDYIIGLFSNYLKNKEIQSEYSYQDRLKLMAELEYIESNFDIVERFFDIEDQKYIFSSDIFIESISKIIDYIVESEGNEFEMLIGILEKSPTISKEIEKRIERKWLEKSNQKLLMKEMEFDLVKKQYNVKSKELNNLANKINEIKEDYQDMKKNLKIITEKKSSIEAEINKELENFHTNIVEQIKLSAFANGNRMNSAAPSGIIEYFAEEPSNIKSQTSTKLTDIFEGIKYNLENLMSNFSAERYAAIVVAILNTNKFIILPEFRSEEVANAISLILSGQSIKIINILNDNYELDSVIEQVNLNKDRYVLVKGFLDMFNETAVNTLINKSKNKNIFFSINDEDALNLFSKNLWNYCIYLNPLDSFDMSIEKKWKKLDRVKIDISKVNIGVDRLPSSFLKKIKEEALFTQYVQAEFLHIMEVYTAVYKAFIDKDYEMTSIKNVPLIHQVIAVNRDRVSDIESYLLGIGIEESILKYYK</sequence>
<gene>
    <name evidence="2" type="ORF">OZ415_06590</name>
</gene>
<protein>
    <submittedName>
        <fullName evidence="2">Uncharacterized protein</fullName>
    </submittedName>
</protein>
<accession>A0AA47G7V4</accession>
<dbReference type="RefSeq" id="WP_269104551.1">
    <property type="nucleotide sequence ID" value="NZ_CP114063.1"/>
</dbReference>
<organism evidence="2 3">
    <name type="scientific">Aerococcus urinaeequi</name>
    <dbReference type="NCBI Taxonomy" id="51665"/>
    <lineage>
        <taxon>Bacteria</taxon>
        <taxon>Bacillati</taxon>
        <taxon>Bacillota</taxon>
        <taxon>Bacilli</taxon>
        <taxon>Lactobacillales</taxon>
        <taxon>Aerococcaceae</taxon>
        <taxon>Aerococcus</taxon>
    </lineage>
</organism>
<dbReference type="EMBL" id="CP114063">
    <property type="protein sequence ID" value="WAT23927.1"/>
    <property type="molecule type" value="Genomic_DNA"/>
</dbReference>
<reference evidence="2" key="1">
    <citation type="submission" date="2022-12" db="EMBL/GenBank/DDBJ databases">
        <title>Whole genome sequence analysis of a duck derived balloon bacteium Aerococcus urinaeequi henan2020.</title>
        <authorList>
            <person name="Zhang H."/>
            <person name="Qiao H.X."/>
            <person name="Bian C.Z."/>
            <person name="Shu J.C."/>
        </authorList>
    </citation>
    <scope>NUCLEOTIDE SEQUENCE</scope>
    <source>
        <strain evidence="2">2020-HN-1</strain>
    </source>
</reference>
<evidence type="ECO:0000313" key="2">
    <source>
        <dbReference type="EMBL" id="WAT23927.1"/>
    </source>
</evidence>
<evidence type="ECO:0000313" key="3">
    <source>
        <dbReference type="Proteomes" id="UP001164714"/>
    </source>
</evidence>